<dbReference type="Proteomes" id="UP000292939">
    <property type="component" value="Chromosome"/>
</dbReference>
<gene>
    <name evidence="3" type="ORF">DW355_14075</name>
</gene>
<dbReference type="AlphaFoldDB" id="A0A4P6UN76"/>
<organism evidence="3 4">
    <name type="scientific">Hylemonella gracilis</name>
    <dbReference type="NCBI Taxonomy" id="80880"/>
    <lineage>
        <taxon>Bacteria</taxon>
        <taxon>Pseudomonadati</taxon>
        <taxon>Pseudomonadota</taxon>
        <taxon>Betaproteobacteria</taxon>
        <taxon>Burkholderiales</taxon>
        <taxon>Comamonadaceae</taxon>
        <taxon>Hylemonella</taxon>
    </lineage>
</organism>
<name>A0A4P6UN76_9BURK</name>
<evidence type="ECO:0000313" key="3">
    <source>
        <dbReference type="EMBL" id="QBK05700.1"/>
    </source>
</evidence>
<keyword evidence="2" id="KW-0732">Signal</keyword>
<dbReference type="GO" id="GO:0009279">
    <property type="term" value="C:cell outer membrane"/>
    <property type="evidence" value="ECO:0007669"/>
    <property type="project" value="UniProtKB-SubCell"/>
</dbReference>
<evidence type="ECO:0000313" key="4">
    <source>
        <dbReference type="Proteomes" id="UP000292939"/>
    </source>
</evidence>
<proteinExistence type="predicted"/>
<dbReference type="SUPFAM" id="SSF56925">
    <property type="entry name" value="OMPA-like"/>
    <property type="match status" value="1"/>
</dbReference>
<reference evidence="3 4" key="1">
    <citation type="submission" date="2018-07" db="EMBL/GenBank/DDBJ databases">
        <title>Exploring interactions and the metabolic potential of the ultra-small soil bacteria Hylemonella gracilis.</title>
        <authorList>
            <person name="Tyc O."/>
            <person name="Kulkarni P."/>
            <person name="Gawehns F."/>
            <person name="Hundscheid M."/>
            <person name="Zweers H."/>
            <person name="Garbeva P."/>
        </authorList>
    </citation>
    <scope>NUCLEOTIDE SEQUENCE [LARGE SCALE GENOMIC DNA]</scope>
    <source>
        <strain evidence="3 4">NS1</strain>
    </source>
</reference>
<dbReference type="InterPro" id="IPR011250">
    <property type="entry name" value="OMP/PagP_B-barrel"/>
</dbReference>
<accession>A0A4P6UN76</accession>
<evidence type="ECO:0000256" key="1">
    <source>
        <dbReference type="ARBA" id="ARBA00004442"/>
    </source>
</evidence>
<evidence type="ECO:0008006" key="5">
    <source>
        <dbReference type="Google" id="ProtNLM"/>
    </source>
</evidence>
<feature type="signal peptide" evidence="2">
    <location>
        <begin position="1"/>
        <end position="34"/>
    </location>
</feature>
<dbReference type="OrthoDB" id="5801242at2"/>
<dbReference type="RefSeq" id="WP_131280965.1">
    <property type="nucleotide sequence ID" value="NZ_CP031395.1"/>
</dbReference>
<dbReference type="EMBL" id="CP031395">
    <property type="protein sequence ID" value="QBK05700.1"/>
    <property type="molecule type" value="Genomic_DNA"/>
</dbReference>
<protein>
    <recommendedName>
        <fullName evidence="5">Outer membrane protein beta-barrel domain-containing protein</fullName>
    </recommendedName>
</protein>
<evidence type="ECO:0000256" key="2">
    <source>
        <dbReference type="SAM" id="SignalP"/>
    </source>
</evidence>
<dbReference type="KEGG" id="hgr:DW355_14075"/>
<comment type="subcellular location">
    <subcellularLocation>
        <location evidence="1">Cell outer membrane</location>
    </subcellularLocation>
</comment>
<sequence>MTSLFSIHSLPRHLAAALAGFAMALTGLSGPAHADGIADLGAALSYKPQQPTEAQGVTGFDIGVASSFSQISDGDDVSVTRVNLHKGLPYGFDIGGFFGNAHQDGESNSLKGYELRYALLNGDTVTPAIGVRGAYTKLDNDTLDLNTKSLDIGISKGFAFLTPYVGVGKVWVDSKLDDTSMTKTYAGLNIGLGLFAVDIEVDKTGDVTSYGLKAALRW</sequence>
<feature type="chain" id="PRO_5020604867" description="Outer membrane protein beta-barrel domain-containing protein" evidence="2">
    <location>
        <begin position="35"/>
        <end position="218"/>
    </location>
</feature>